<dbReference type="PANTHER" id="PTHR30372">
    <property type="entry name" value="LIPID-A-DISACCHARIDE SYNTHASE"/>
    <property type="match status" value="1"/>
</dbReference>
<keyword evidence="6 11" id="KW-0441">Lipid A biosynthesis</keyword>
<proteinExistence type="inferred from homology"/>
<dbReference type="EC" id="2.4.1.182" evidence="3 11"/>
<keyword evidence="5 11" id="KW-0444">Lipid biosynthesis</keyword>
<dbReference type="SUPFAM" id="SSF53756">
    <property type="entry name" value="UDP-Glycosyltransferase/glycogen phosphorylase"/>
    <property type="match status" value="1"/>
</dbReference>
<evidence type="ECO:0000256" key="1">
    <source>
        <dbReference type="ARBA" id="ARBA00002056"/>
    </source>
</evidence>
<dbReference type="GO" id="GO:0008915">
    <property type="term" value="F:lipid-A-disaccharide synthase activity"/>
    <property type="evidence" value="ECO:0007669"/>
    <property type="project" value="UniProtKB-EC"/>
</dbReference>
<dbReference type="NCBIfam" id="TIGR00215">
    <property type="entry name" value="lpxB"/>
    <property type="match status" value="1"/>
</dbReference>
<protein>
    <recommendedName>
        <fullName evidence="4 11">Lipid-A-disaccharide synthase</fullName>
        <ecNumber evidence="3 11">2.4.1.182</ecNumber>
    </recommendedName>
</protein>
<evidence type="ECO:0000256" key="8">
    <source>
        <dbReference type="ARBA" id="ARBA00022679"/>
    </source>
</evidence>
<keyword evidence="9 11" id="KW-0443">Lipid metabolism</keyword>
<name>A0ABS9MQM6_9BURK</name>
<dbReference type="PANTHER" id="PTHR30372:SF4">
    <property type="entry name" value="LIPID-A-DISACCHARIDE SYNTHASE, MITOCHONDRIAL-RELATED"/>
    <property type="match status" value="1"/>
</dbReference>
<keyword evidence="7 11" id="KW-0328">Glycosyltransferase</keyword>
<evidence type="ECO:0000256" key="9">
    <source>
        <dbReference type="ARBA" id="ARBA00023098"/>
    </source>
</evidence>
<reference evidence="12 13" key="1">
    <citation type="submission" date="2022-02" db="EMBL/GenBank/DDBJ databases">
        <title>Mesosutterella porci, a novel member of the family Sutterellaceae from pig feces.</title>
        <authorList>
            <person name="Wylensek D."/>
            <person name="Clavel T."/>
        </authorList>
    </citation>
    <scope>NUCLEOTIDE SEQUENCE [LARGE SCALE GENOMIC DNA]</scope>
    <source>
        <strain evidence="13">oilRF-744-wt-GAM-9</strain>
    </source>
</reference>
<evidence type="ECO:0000313" key="13">
    <source>
        <dbReference type="Proteomes" id="UP001297600"/>
    </source>
</evidence>
<comment type="pathway">
    <text evidence="11">Bacterial outer membrane biogenesis; LPS lipid A biosynthesis.</text>
</comment>
<sequence length="400" mass="43718">MEGSPSKTNPEETLSPDLAHRSGVMWLAGEKSGDALAALVLPAVRDRMGGALQYGIGGEAMVRAGLSAWKGIEALSVRGYVEVLRKLPSLLKLRSEVIERARAASPRVFVGVDAPDFNLGVEAELRRSGIPTVHFVSPSIWAWRPERIEKVRAAADLVLLVFPFEQAIYDRAGIPAVYVGHPMAAQIPEKPDSWAARKRLAIDPQGPVFALLPGSRFDEIRWNGPCFLETARKVLRSEPESLFLVPAADEPRRLQIVSQLSGFPDVAARVRIFLGRSHDVLEACDAALIASGTATLEAALYKKPMVVSYRMPALSSIIMQSKGTTSCVSLPNILAGRNIVPEFLQYYAQPQFMAVSLLEQLRPERREALLPVFERMHESLRRDTAALASEAVAGAARRAP</sequence>
<dbReference type="InterPro" id="IPR003835">
    <property type="entry name" value="Glyco_trans_19"/>
</dbReference>
<evidence type="ECO:0000313" key="12">
    <source>
        <dbReference type="EMBL" id="MCG5030916.1"/>
    </source>
</evidence>
<evidence type="ECO:0000256" key="4">
    <source>
        <dbReference type="ARBA" id="ARBA00020902"/>
    </source>
</evidence>
<evidence type="ECO:0000256" key="6">
    <source>
        <dbReference type="ARBA" id="ARBA00022556"/>
    </source>
</evidence>
<comment type="catalytic activity">
    <reaction evidence="10 11">
        <text>a lipid X + a UDP-2-N,3-O-bis[(3R)-3-hydroxyacyl]-alpha-D-glucosamine = a lipid A disaccharide + UDP + H(+)</text>
        <dbReference type="Rhea" id="RHEA:67828"/>
        <dbReference type="ChEBI" id="CHEBI:15378"/>
        <dbReference type="ChEBI" id="CHEBI:58223"/>
        <dbReference type="ChEBI" id="CHEBI:137748"/>
        <dbReference type="ChEBI" id="CHEBI:176338"/>
        <dbReference type="ChEBI" id="CHEBI:176343"/>
        <dbReference type="EC" id="2.4.1.182"/>
    </reaction>
</comment>
<dbReference type="CDD" id="cd01635">
    <property type="entry name" value="Glycosyltransferase_GTB-type"/>
    <property type="match status" value="1"/>
</dbReference>
<gene>
    <name evidence="11 12" type="primary">lpxB</name>
    <name evidence="12" type="ORF">MAF45_05585</name>
</gene>
<dbReference type="Proteomes" id="UP001297600">
    <property type="component" value="Unassembled WGS sequence"/>
</dbReference>
<accession>A0ABS9MQM6</accession>
<dbReference type="EMBL" id="JAKNCT010000006">
    <property type="protein sequence ID" value="MCG5030916.1"/>
    <property type="molecule type" value="Genomic_DNA"/>
</dbReference>
<evidence type="ECO:0000256" key="11">
    <source>
        <dbReference type="HAMAP-Rule" id="MF_00392"/>
    </source>
</evidence>
<dbReference type="RefSeq" id="WP_237978572.1">
    <property type="nucleotide sequence ID" value="NZ_JAKNCT010000006.1"/>
</dbReference>
<evidence type="ECO:0000256" key="10">
    <source>
        <dbReference type="ARBA" id="ARBA00048975"/>
    </source>
</evidence>
<dbReference type="HAMAP" id="MF_00392">
    <property type="entry name" value="LpxB"/>
    <property type="match status" value="1"/>
</dbReference>
<evidence type="ECO:0000256" key="3">
    <source>
        <dbReference type="ARBA" id="ARBA00012687"/>
    </source>
</evidence>
<keyword evidence="13" id="KW-1185">Reference proteome</keyword>
<dbReference type="Pfam" id="PF02684">
    <property type="entry name" value="LpxB"/>
    <property type="match status" value="1"/>
</dbReference>
<evidence type="ECO:0000256" key="2">
    <source>
        <dbReference type="ARBA" id="ARBA00007868"/>
    </source>
</evidence>
<keyword evidence="8 11" id="KW-0808">Transferase</keyword>
<evidence type="ECO:0000256" key="5">
    <source>
        <dbReference type="ARBA" id="ARBA00022516"/>
    </source>
</evidence>
<comment type="function">
    <text evidence="1 11">Condensation of UDP-2,3-diacylglucosamine and 2,3-diacylglucosamine-1-phosphate to form lipid A disaccharide, a precursor of lipid A, a phosphorylated glycolipid that anchors the lipopolysaccharide to the outer membrane of the cell.</text>
</comment>
<evidence type="ECO:0000256" key="7">
    <source>
        <dbReference type="ARBA" id="ARBA00022676"/>
    </source>
</evidence>
<comment type="caution">
    <text evidence="12">The sequence shown here is derived from an EMBL/GenBank/DDBJ whole genome shotgun (WGS) entry which is preliminary data.</text>
</comment>
<comment type="similarity">
    <text evidence="2 11">Belongs to the LpxB family.</text>
</comment>
<organism evidence="12 13">
    <name type="scientific">Mesosutterella porci</name>
    <dbReference type="NCBI Taxonomy" id="2915351"/>
    <lineage>
        <taxon>Bacteria</taxon>
        <taxon>Pseudomonadati</taxon>
        <taxon>Pseudomonadota</taxon>
        <taxon>Betaproteobacteria</taxon>
        <taxon>Burkholderiales</taxon>
        <taxon>Sutterellaceae</taxon>
        <taxon>Mesosutterella</taxon>
    </lineage>
</organism>